<name>A0A5R8YRY3_9ACTN</name>
<proteinExistence type="predicted"/>
<dbReference type="SUPFAM" id="SSF48403">
    <property type="entry name" value="Ankyrin repeat"/>
    <property type="match status" value="1"/>
</dbReference>
<evidence type="ECO:0000313" key="1">
    <source>
        <dbReference type="EMBL" id="TLP56238.1"/>
    </source>
</evidence>
<evidence type="ECO:0000313" key="2">
    <source>
        <dbReference type="Proteomes" id="UP000309033"/>
    </source>
</evidence>
<dbReference type="Proteomes" id="UP000309033">
    <property type="component" value="Unassembled WGS sequence"/>
</dbReference>
<dbReference type="InterPro" id="IPR002110">
    <property type="entry name" value="Ankyrin_rpt"/>
</dbReference>
<reference evidence="1" key="1">
    <citation type="submission" date="2019-05" db="EMBL/GenBank/DDBJ databases">
        <title>Isolation, diversity and antifungal activity of Actinobacteria from wheat.</title>
        <authorList>
            <person name="Yu B."/>
        </authorList>
    </citation>
    <scope>NUCLEOTIDE SEQUENCE [LARGE SCALE GENOMIC DNA]</scope>
    <source>
        <strain evidence="1">NEAU-HEGS1-5</strain>
    </source>
</reference>
<keyword evidence="2" id="KW-1185">Reference proteome</keyword>
<dbReference type="InterPro" id="IPR036770">
    <property type="entry name" value="Ankyrin_rpt-contain_sf"/>
</dbReference>
<protein>
    <submittedName>
        <fullName evidence="1">Ankyrin repeat domain-containing protein</fullName>
    </submittedName>
</protein>
<sequence length="109" mass="12314">MEWSRAHHAVEHEDLPALRDLLDDGHDVQDSDMHGWSLLHHAIDVEIDGHQQTGEPLHVDVTAYLLTRGADPLAPSRRHGTPLQMAENRGHWLATELIQTWLARGSKPK</sequence>
<dbReference type="AlphaFoldDB" id="A0A5R8YRY3"/>
<dbReference type="Gene3D" id="1.25.40.20">
    <property type="entry name" value="Ankyrin repeat-containing domain"/>
    <property type="match status" value="1"/>
</dbReference>
<dbReference type="EMBL" id="VANP01000009">
    <property type="protein sequence ID" value="TLP56238.1"/>
    <property type="molecule type" value="Genomic_DNA"/>
</dbReference>
<dbReference type="OrthoDB" id="1438637at2"/>
<accession>A0A5R8YRY3</accession>
<organism evidence="1 2">
    <name type="scientific">Microbispora triticiradicis</name>
    <dbReference type="NCBI Taxonomy" id="2200763"/>
    <lineage>
        <taxon>Bacteria</taxon>
        <taxon>Bacillati</taxon>
        <taxon>Actinomycetota</taxon>
        <taxon>Actinomycetes</taxon>
        <taxon>Streptosporangiales</taxon>
        <taxon>Streptosporangiaceae</taxon>
        <taxon>Microbispora</taxon>
    </lineage>
</organism>
<dbReference type="Pfam" id="PF00023">
    <property type="entry name" value="Ank"/>
    <property type="match status" value="1"/>
</dbReference>
<comment type="caution">
    <text evidence="1">The sequence shown here is derived from an EMBL/GenBank/DDBJ whole genome shotgun (WGS) entry which is preliminary data.</text>
</comment>
<gene>
    <name evidence="1" type="ORF">FED44_23195</name>
</gene>
<dbReference type="SMART" id="SM00248">
    <property type="entry name" value="ANK"/>
    <property type="match status" value="2"/>
</dbReference>